<dbReference type="Proteomes" id="UP000706151">
    <property type="component" value="Unassembled WGS sequence"/>
</dbReference>
<comment type="caution">
    <text evidence="1">The sequence shown here is derived from an EMBL/GenBank/DDBJ whole genome shotgun (WGS) entry which is preliminary data.</text>
</comment>
<organism evidence="1 2">
    <name type="scientific">Candidatus Accumulibacter affinis</name>
    <dbReference type="NCBI Taxonomy" id="2954384"/>
    <lineage>
        <taxon>Bacteria</taxon>
        <taxon>Pseudomonadati</taxon>
        <taxon>Pseudomonadota</taxon>
        <taxon>Betaproteobacteria</taxon>
        <taxon>Candidatus Accumulibacter</taxon>
    </lineage>
</organism>
<proteinExistence type="predicted"/>
<accession>A0A935T9V8</accession>
<evidence type="ECO:0000313" key="2">
    <source>
        <dbReference type="Proteomes" id="UP000706151"/>
    </source>
</evidence>
<gene>
    <name evidence="1" type="ORF">IPK02_18220</name>
</gene>
<evidence type="ECO:0000313" key="1">
    <source>
        <dbReference type="EMBL" id="MBK7955718.1"/>
    </source>
</evidence>
<sequence>MFEWIEIQWVRFNLWLDEKQAHPGYRVKVLYDKERGFRVMRWWLGKPPPDHAADVERRKKEAERRERLRKFKGQ</sequence>
<name>A0A935T9V8_9PROT</name>
<dbReference type="AlphaFoldDB" id="A0A935T9V8"/>
<reference evidence="1 2" key="1">
    <citation type="submission" date="2020-10" db="EMBL/GenBank/DDBJ databases">
        <title>Connecting structure to function with the recovery of over 1000 high-quality activated sludge metagenome-assembled genomes encoding full-length rRNA genes using long-read sequencing.</title>
        <authorList>
            <person name="Singleton C.M."/>
            <person name="Petriglieri F."/>
            <person name="Kristensen J.M."/>
            <person name="Kirkegaard R.H."/>
            <person name="Michaelsen T.Y."/>
            <person name="Andersen M.H."/>
            <person name="Karst S.M."/>
            <person name="Dueholm M.S."/>
            <person name="Nielsen P.H."/>
            <person name="Albertsen M."/>
        </authorList>
    </citation>
    <scope>NUCLEOTIDE SEQUENCE [LARGE SCALE GENOMIC DNA]</scope>
    <source>
        <strain evidence="1">Fred_18-Q3-R57-64_BAT3C.720</strain>
    </source>
</reference>
<protein>
    <submittedName>
        <fullName evidence="1">Uncharacterized protein</fullName>
    </submittedName>
</protein>
<dbReference type="EMBL" id="JADJOT010000011">
    <property type="protein sequence ID" value="MBK7955718.1"/>
    <property type="molecule type" value="Genomic_DNA"/>
</dbReference>